<dbReference type="UniPathway" id="UPA00275">
    <property type="reaction ID" value="UER00401"/>
</dbReference>
<feature type="binding site" evidence="15">
    <location>
        <position position="205"/>
    </location>
    <ligand>
        <name>NADP(+)</name>
        <dbReference type="ChEBI" id="CHEBI:58349"/>
    </ligand>
</feature>
<dbReference type="PANTHER" id="PTHR38011:SF7">
    <property type="entry name" value="2,5-DIAMINO-6-RIBOSYLAMINO-4(3H)-PYRIMIDINONE 5'-PHOSPHATE REDUCTASE"/>
    <property type="match status" value="1"/>
</dbReference>
<dbReference type="CDD" id="cd01284">
    <property type="entry name" value="Riboflavin_deaminase-reductase"/>
    <property type="match status" value="1"/>
</dbReference>
<dbReference type="Gene3D" id="3.40.430.10">
    <property type="entry name" value="Dihydrofolate Reductase, subunit A"/>
    <property type="match status" value="1"/>
</dbReference>
<keyword evidence="7 13" id="KW-0479">Metal-binding</keyword>
<keyword evidence="19" id="KW-1185">Reference proteome</keyword>
<evidence type="ECO:0000313" key="18">
    <source>
        <dbReference type="EMBL" id="KEJ91324.1"/>
    </source>
</evidence>
<dbReference type="Gene3D" id="3.40.140.10">
    <property type="entry name" value="Cytidine Deaminase, domain 2"/>
    <property type="match status" value="1"/>
</dbReference>
<evidence type="ECO:0000256" key="15">
    <source>
        <dbReference type="PIRSR" id="PIRSR006769-2"/>
    </source>
</evidence>
<feature type="binding site" evidence="16">
    <location>
        <position position="80"/>
    </location>
    <ligand>
        <name>Zn(2+)</name>
        <dbReference type="ChEBI" id="CHEBI:29105"/>
        <note>catalytic</note>
    </ligand>
</feature>
<evidence type="ECO:0000256" key="8">
    <source>
        <dbReference type="ARBA" id="ARBA00022801"/>
    </source>
</evidence>
<evidence type="ECO:0000256" key="12">
    <source>
        <dbReference type="ARBA" id="ARBA00023268"/>
    </source>
</evidence>
<dbReference type="STRING" id="2754.EH55_10790"/>
<comment type="catalytic activity">
    <reaction evidence="13">
        <text>5-amino-6-(5-phospho-D-ribitylamino)uracil + NADP(+) = 5-amino-6-(5-phospho-D-ribosylamino)uracil + NADPH + H(+)</text>
        <dbReference type="Rhea" id="RHEA:17845"/>
        <dbReference type="ChEBI" id="CHEBI:15378"/>
        <dbReference type="ChEBI" id="CHEBI:57783"/>
        <dbReference type="ChEBI" id="CHEBI:58349"/>
        <dbReference type="ChEBI" id="CHEBI:58421"/>
        <dbReference type="ChEBI" id="CHEBI:58453"/>
        <dbReference type="EC" id="1.1.1.193"/>
    </reaction>
</comment>
<dbReference type="eggNOG" id="COG1985">
    <property type="taxonomic scope" value="Bacteria"/>
</dbReference>
<dbReference type="FunFam" id="3.40.140.10:FF:000025">
    <property type="entry name" value="Riboflavin biosynthesis protein RibD"/>
    <property type="match status" value="1"/>
</dbReference>
<feature type="binding site" evidence="15">
    <location>
        <position position="189"/>
    </location>
    <ligand>
        <name>substrate</name>
    </ligand>
</feature>
<comment type="function">
    <text evidence="1 13">Converts 2,5-diamino-6-(ribosylamino)-4(3h)-pyrimidinone 5'-phosphate into 5-amino-6-(ribosylamino)-2,4(1h,3h)-pyrimidinedione 5'-phosphate.</text>
</comment>
<dbReference type="NCBIfam" id="TIGR00326">
    <property type="entry name" value="eubact_ribD"/>
    <property type="match status" value="1"/>
</dbReference>
<comment type="catalytic activity">
    <reaction evidence="13">
        <text>2,5-diamino-6-hydroxy-4-(5-phosphoribosylamino)-pyrimidine + H2O + H(+) = 5-amino-6-(5-phospho-D-ribosylamino)uracil + NH4(+)</text>
        <dbReference type="Rhea" id="RHEA:21868"/>
        <dbReference type="ChEBI" id="CHEBI:15377"/>
        <dbReference type="ChEBI" id="CHEBI:15378"/>
        <dbReference type="ChEBI" id="CHEBI:28938"/>
        <dbReference type="ChEBI" id="CHEBI:58453"/>
        <dbReference type="ChEBI" id="CHEBI:58614"/>
        <dbReference type="EC" id="3.5.4.26"/>
    </reaction>
</comment>
<dbReference type="InterPro" id="IPR011549">
    <property type="entry name" value="RibD_C"/>
</dbReference>
<dbReference type="PROSITE" id="PS00903">
    <property type="entry name" value="CYT_DCMP_DEAMINASES_1"/>
    <property type="match status" value="1"/>
</dbReference>
<feature type="active site" description="Proton donor" evidence="14">
    <location>
        <position position="57"/>
    </location>
</feature>
<comment type="pathway">
    <text evidence="2 13">Cofactor biosynthesis; riboflavin biosynthesis; 5-amino-6-(D-ribitylamino)uracil from GTP: step 2/4.</text>
</comment>
<feature type="binding site" evidence="15">
    <location>
        <position position="175"/>
    </location>
    <ligand>
        <name>NADP(+)</name>
        <dbReference type="ChEBI" id="CHEBI:58349"/>
    </ligand>
</feature>
<evidence type="ECO:0000256" key="9">
    <source>
        <dbReference type="ARBA" id="ARBA00022833"/>
    </source>
</evidence>
<keyword evidence="10 13" id="KW-0521">NADP</keyword>
<dbReference type="GO" id="GO:0050661">
    <property type="term" value="F:NADP binding"/>
    <property type="evidence" value="ECO:0007669"/>
    <property type="project" value="InterPro"/>
</dbReference>
<comment type="caution">
    <text evidence="18">The sequence shown here is derived from an EMBL/GenBank/DDBJ whole genome shotgun (WGS) entry which is preliminary data.</text>
</comment>
<comment type="cofactor">
    <cofactor evidence="13 16">
        <name>Zn(2+)</name>
        <dbReference type="ChEBI" id="CHEBI:29105"/>
    </cofactor>
    <text evidence="13 16">Binds 1 zinc ion.</text>
</comment>
<comment type="similarity">
    <text evidence="4 13">In the N-terminal section; belongs to the cytidine and deoxycytidylate deaminase family.</text>
</comment>
<name>A0A073INI6_9BACT</name>
<evidence type="ECO:0000256" key="10">
    <source>
        <dbReference type="ARBA" id="ARBA00022857"/>
    </source>
</evidence>
<dbReference type="GO" id="GO:0008703">
    <property type="term" value="F:5-amino-6-(5-phosphoribosylamino)uracil reductase activity"/>
    <property type="evidence" value="ECO:0007669"/>
    <property type="project" value="UniProtKB-EC"/>
</dbReference>
<keyword evidence="9 13" id="KW-0862">Zinc</keyword>
<feature type="binding site" evidence="16">
    <location>
        <position position="89"/>
    </location>
    <ligand>
        <name>Zn(2+)</name>
        <dbReference type="ChEBI" id="CHEBI:29105"/>
        <note>catalytic</note>
    </ligand>
</feature>
<evidence type="ECO:0000256" key="13">
    <source>
        <dbReference type="PIRNR" id="PIRNR006769"/>
    </source>
</evidence>
<proteinExistence type="inferred from homology"/>
<dbReference type="PIRSF" id="PIRSF006769">
    <property type="entry name" value="RibD"/>
    <property type="match status" value="1"/>
</dbReference>
<gene>
    <name evidence="18" type="ORF">EH55_10790</name>
</gene>
<feature type="domain" description="CMP/dCMP-type deaminase" evidence="17">
    <location>
        <begin position="7"/>
        <end position="128"/>
    </location>
</feature>
<dbReference type="PATRIC" id="fig|2754.20.peg.1345"/>
<dbReference type="GO" id="GO:0009231">
    <property type="term" value="P:riboflavin biosynthetic process"/>
    <property type="evidence" value="ECO:0007669"/>
    <property type="project" value="UniProtKB-UniPathway"/>
</dbReference>
<dbReference type="InterPro" id="IPR050765">
    <property type="entry name" value="Riboflavin_Biosynth_HTPR"/>
</dbReference>
<evidence type="ECO:0000313" key="19">
    <source>
        <dbReference type="Proteomes" id="UP000027665"/>
    </source>
</evidence>
<dbReference type="RefSeq" id="WP_037978099.1">
    <property type="nucleotide sequence ID" value="NZ_JAXDSK010000007.1"/>
</dbReference>
<dbReference type="EC" id="1.1.1.193" evidence="13"/>
<evidence type="ECO:0000256" key="7">
    <source>
        <dbReference type="ARBA" id="ARBA00022723"/>
    </source>
</evidence>
<dbReference type="InterPro" id="IPR002125">
    <property type="entry name" value="CMP_dCMP_dom"/>
</dbReference>
<feature type="binding site" evidence="15">
    <location>
        <position position="212"/>
    </location>
    <ligand>
        <name>substrate</name>
    </ligand>
</feature>
<dbReference type="PANTHER" id="PTHR38011">
    <property type="entry name" value="DIHYDROFOLATE REDUCTASE FAMILY PROTEIN (AFU_ORTHOLOGUE AFUA_8G06820)"/>
    <property type="match status" value="1"/>
</dbReference>
<keyword evidence="11 13" id="KW-0560">Oxidoreductase</keyword>
<dbReference type="InterPro" id="IPR002734">
    <property type="entry name" value="RibDG_C"/>
</dbReference>
<keyword evidence="6 13" id="KW-0686">Riboflavin biosynthesis</keyword>
<feature type="binding site" evidence="15">
    <location>
        <position position="159"/>
    </location>
    <ligand>
        <name>NADP(+)</name>
        <dbReference type="ChEBI" id="CHEBI:58349"/>
    </ligand>
</feature>
<dbReference type="PROSITE" id="PS51747">
    <property type="entry name" value="CYT_DCMP_DEAMINASES_2"/>
    <property type="match status" value="1"/>
</dbReference>
<dbReference type="InterPro" id="IPR016192">
    <property type="entry name" value="APOBEC/CMP_deaminase_Zn-bd"/>
</dbReference>
<keyword evidence="12" id="KW-0511">Multifunctional enzyme</keyword>
<dbReference type="Proteomes" id="UP000027665">
    <property type="component" value="Unassembled WGS sequence"/>
</dbReference>
<evidence type="ECO:0000256" key="14">
    <source>
        <dbReference type="PIRSR" id="PIRSR006769-1"/>
    </source>
</evidence>
<feature type="binding site" evidence="15">
    <location>
        <position position="201"/>
    </location>
    <ligand>
        <name>NADP(+)</name>
        <dbReference type="ChEBI" id="CHEBI:58349"/>
    </ligand>
</feature>
<feature type="binding site" evidence="16">
    <location>
        <position position="55"/>
    </location>
    <ligand>
        <name>Zn(2+)</name>
        <dbReference type="ChEBI" id="CHEBI:29105"/>
        <note>catalytic</note>
    </ligand>
</feature>
<feature type="binding site" evidence="15">
    <location>
        <position position="292"/>
    </location>
    <ligand>
        <name>substrate</name>
    </ligand>
</feature>
<evidence type="ECO:0000256" key="4">
    <source>
        <dbReference type="ARBA" id="ARBA00005259"/>
    </source>
</evidence>
<dbReference type="Pfam" id="PF00383">
    <property type="entry name" value="dCMP_cyt_deam_1"/>
    <property type="match status" value="1"/>
</dbReference>
<protein>
    <recommendedName>
        <fullName evidence="13">Riboflavin biosynthesis protein RibD</fullName>
    </recommendedName>
    <domain>
        <recommendedName>
            <fullName evidence="13">Diaminohydroxyphosphoribosylaminopyrimidine deaminase</fullName>
            <shortName evidence="13">DRAP deaminase</shortName>
            <ecNumber evidence="13">3.5.4.26</ecNumber>
        </recommendedName>
        <alternativeName>
            <fullName evidence="13">Riboflavin-specific deaminase</fullName>
        </alternativeName>
    </domain>
    <domain>
        <recommendedName>
            <fullName evidence="13">5-amino-6-(5-phosphoribosylamino)uracil reductase</fullName>
            <ecNumber evidence="13">1.1.1.193</ecNumber>
        </recommendedName>
        <alternativeName>
            <fullName evidence="13">HTP reductase</fullName>
        </alternativeName>
    </domain>
</protein>
<evidence type="ECO:0000259" key="17">
    <source>
        <dbReference type="PROSITE" id="PS51747"/>
    </source>
</evidence>
<feature type="binding site" evidence="15">
    <location>
        <begin position="294"/>
        <end position="300"/>
    </location>
    <ligand>
        <name>NADP(+)</name>
        <dbReference type="ChEBI" id="CHEBI:58349"/>
    </ligand>
</feature>
<dbReference type="AlphaFoldDB" id="A0A073INI6"/>
<dbReference type="SUPFAM" id="SSF53927">
    <property type="entry name" value="Cytidine deaminase-like"/>
    <property type="match status" value="1"/>
</dbReference>
<evidence type="ECO:0000256" key="11">
    <source>
        <dbReference type="ARBA" id="ARBA00023002"/>
    </source>
</evidence>
<organism evidence="18 19">
    <name type="scientific">Synergistes jonesii</name>
    <dbReference type="NCBI Taxonomy" id="2754"/>
    <lineage>
        <taxon>Bacteria</taxon>
        <taxon>Thermotogati</taxon>
        <taxon>Synergistota</taxon>
        <taxon>Synergistia</taxon>
        <taxon>Synergistales</taxon>
        <taxon>Synergistaceae</taxon>
        <taxon>Synergistes</taxon>
    </lineage>
</organism>
<dbReference type="EMBL" id="JMKI01000051">
    <property type="protein sequence ID" value="KEJ91324.1"/>
    <property type="molecule type" value="Genomic_DNA"/>
</dbReference>
<evidence type="ECO:0000256" key="5">
    <source>
        <dbReference type="ARBA" id="ARBA00007417"/>
    </source>
</evidence>
<dbReference type="InterPro" id="IPR016193">
    <property type="entry name" value="Cytidine_deaminase-like"/>
</dbReference>
<dbReference type="EC" id="3.5.4.26" evidence="13"/>
<evidence type="ECO:0000256" key="2">
    <source>
        <dbReference type="ARBA" id="ARBA00004882"/>
    </source>
</evidence>
<keyword evidence="8 13" id="KW-0378">Hydrolase</keyword>
<sequence>MKLAANRTDEFYMRCALELAANGRECSPNPRVGCVIARGGGIIGRGWHKKCGGPHAEVEALRDAGGDIEGADVYVTLEPCSHYGRTPPCADMLAERRPKRVIAALTDPNPKVAGRGLKKLRNAGIEVETGVLEEECRWMNRGFLRRMALGRPWVTLKVAASLDGMVALPNGESRWITGAEARKRTHGMRAENDALLTGVGTVVADDPRMTVRDAPGRSPVRALLDRTLRTPPTAKILDGGAVIFTLADASQERGEALESAGASIVRVASGEDFLPEVLKELCGRGVNYLMVEAGPAVASSFIKEKLCDELALFIAPKIIGNGKSFAGLAEFAKIEDAPRVKDVKYTKCGDDLLIRGVFECSPDL</sequence>
<dbReference type="NCBIfam" id="TIGR00227">
    <property type="entry name" value="ribD_Cterm"/>
    <property type="match status" value="1"/>
</dbReference>
<evidence type="ECO:0000256" key="3">
    <source>
        <dbReference type="ARBA" id="ARBA00004910"/>
    </source>
</evidence>
<reference evidence="18 19" key="1">
    <citation type="submission" date="2014-04" db="EMBL/GenBank/DDBJ databases">
        <title>Draft Genome Sequence of Synergistes jonesii.</title>
        <authorList>
            <person name="Coil D.A."/>
            <person name="Eisen J.A."/>
            <person name="Holland-Moritz H.E."/>
        </authorList>
    </citation>
    <scope>NUCLEOTIDE SEQUENCE [LARGE SCALE GENOMIC DNA]</scope>
    <source>
        <strain evidence="18 19">78-1</strain>
    </source>
</reference>
<evidence type="ECO:0000256" key="1">
    <source>
        <dbReference type="ARBA" id="ARBA00002151"/>
    </source>
</evidence>
<evidence type="ECO:0000256" key="6">
    <source>
        <dbReference type="ARBA" id="ARBA00022619"/>
    </source>
</evidence>
<dbReference type="Pfam" id="PF01872">
    <property type="entry name" value="RibD_C"/>
    <property type="match status" value="1"/>
</dbReference>
<dbReference type="InterPro" id="IPR004794">
    <property type="entry name" value="Eubact_RibD"/>
</dbReference>
<comment type="pathway">
    <text evidence="3 13">Cofactor biosynthesis; riboflavin biosynthesis; 5-amino-6-(D-ribitylamino)uracil from GTP: step 3/4.</text>
</comment>
<feature type="binding site" evidence="15">
    <location>
        <position position="173"/>
    </location>
    <ligand>
        <name>substrate</name>
    </ligand>
</feature>
<evidence type="ECO:0000256" key="16">
    <source>
        <dbReference type="PIRSR" id="PIRSR006769-3"/>
    </source>
</evidence>
<dbReference type="SUPFAM" id="SSF53597">
    <property type="entry name" value="Dihydrofolate reductase-like"/>
    <property type="match status" value="1"/>
</dbReference>
<accession>A0A073INI6</accession>
<comment type="similarity">
    <text evidence="5 13">In the C-terminal section; belongs to the HTP reductase family.</text>
</comment>
<dbReference type="GO" id="GO:0008835">
    <property type="term" value="F:diaminohydroxyphosphoribosylaminopyrimidine deaminase activity"/>
    <property type="evidence" value="ECO:0007669"/>
    <property type="project" value="UniProtKB-EC"/>
</dbReference>
<dbReference type="InterPro" id="IPR024072">
    <property type="entry name" value="DHFR-like_dom_sf"/>
</dbReference>
<dbReference type="GO" id="GO:0008270">
    <property type="term" value="F:zinc ion binding"/>
    <property type="evidence" value="ECO:0007669"/>
    <property type="project" value="InterPro"/>
</dbReference>
<dbReference type="eggNOG" id="COG0117">
    <property type="taxonomic scope" value="Bacteria"/>
</dbReference>